<accession>A0A9Q8IP06</accession>
<name>A0A9Q8IP06_9LACO</name>
<dbReference type="InterPro" id="IPR010179">
    <property type="entry name" value="CRISPR-assoc_prot_Cse3"/>
</dbReference>
<dbReference type="RefSeq" id="WP_140936200.1">
    <property type="nucleotide sequence ID" value="NZ_QUBF01000003.1"/>
</dbReference>
<evidence type="ECO:0000313" key="2">
    <source>
        <dbReference type="Proteomes" id="UP000784700"/>
    </source>
</evidence>
<gene>
    <name evidence="1" type="primary">cas6e</name>
    <name evidence="1" type="ORF">DY130_03505</name>
</gene>
<reference evidence="1" key="1">
    <citation type="submission" date="2018-08" db="EMBL/GenBank/DDBJ databases">
        <title>Comparative genomics of wild bee and flower associated Lactobacillus reveals potential adaptation to the bee host.</title>
        <authorList>
            <person name="Vuong H.Q."/>
            <person name="Mcfrederick Q.S."/>
        </authorList>
    </citation>
    <scope>NUCLEOTIDE SEQUENCE</scope>
    <source>
        <strain evidence="1">HV_63</strain>
    </source>
</reference>
<dbReference type="Gene3D" id="3.30.70.1200">
    <property type="entry name" value="Crispr-associated protein, domain 1"/>
    <property type="match status" value="1"/>
</dbReference>
<dbReference type="SMART" id="SM01101">
    <property type="entry name" value="CRISPR_assoc"/>
    <property type="match status" value="1"/>
</dbReference>
<dbReference type="AlphaFoldDB" id="A0A9Q8IP06"/>
<dbReference type="CDD" id="cd09727">
    <property type="entry name" value="Cas6_I-E"/>
    <property type="match status" value="1"/>
</dbReference>
<organism evidence="1 2">
    <name type="scientific">Apilactobacillus micheneri</name>
    <dbReference type="NCBI Taxonomy" id="1899430"/>
    <lineage>
        <taxon>Bacteria</taxon>
        <taxon>Bacillati</taxon>
        <taxon>Bacillota</taxon>
        <taxon>Bacilli</taxon>
        <taxon>Lactobacillales</taxon>
        <taxon>Lactobacillaceae</taxon>
        <taxon>Apilactobacillus</taxon>
    </lineage>
</organism>
<dbReference type="NCBIfam" id="TIGR01907">
    <property type="entry name" value="casE_Cse3"/>
    <property type="match status" value="1"/>
</dbReference>
<dbReference type="Pfam" id="PF08798">
    <property type="entry name" value="CRISPR_assoc"/>
    <property type="match status" value="1"/>
</dbReference>
<dbReference type="SUPFAM" id="SSF117987">
    <property type="entry name" value="CRISPR-associated protein"/>
    <property type="match status" value="2"/>
</dbReference>
<dbReference type="Proteomes" id="UP000784700">
    <property type="component" value="Unassembled WGS sequence"/>
</dbReference>
<dbReference type="Gene3D" id="3.30.70.1210">
    <property type="entry name" value="Crispr-associated protein, domain 2"/>
    <property type="match status" value="1"/>
</dbReference>
<evidence type="ECO:0000313" key="1">
    <source>
        <dbReference type="EMBL" id="TPR44117.1"/>
    </source>
</evidence>
<proteinExistence type="predicted"/>
<dbReference type="EMBL" id="QUBG01000003">
    <property type="protein sequence ID" value="TPR44117.1"/>
    <property type="molecule type" value="Genomic_DNA"/>
</dbReference>
<sequence length="214" mass="25043">MYLSRVEIDVNNRQKISDLTHLGAYHNWVEQSFPEEFKNNERTRKLWRIDKVNEKKYLIILSSEKPEINENGLEKYGVNDSGETIDYDQFLTKLSNGMYARFRMTLNPSVSKSTGKKSGKRGKVLQCLKYEDQISYLENRSIKNGFELIESEYTVTSKNWEVLKRKKSKRCYIQQVCYEGRLVIKDLNKFKKVLCNGLGRKKAYGCGLITIIPE</sequence>
<comment type="caution">
    <text evidence="1">The sequence shown here is derived from an EMBL/GenBank/DDBJ whole genome shotgun (WGS) entry which is preliminary data.</text>
</comment>
<protein>
    <submittedName>
        <fullName evidence="1">Type I-E CRISPR-associated protein Cas6/Cse3/CasE</fullName>
    </submittedName>
</protein>